<dbReference type="Pfam" id="PF01261">
    <property type="entry name" value="AP_endonuc_2"/>
    <property type="match status" value="1"/>
</dbReference>
<organism evidence="2 3">
    <name type="scientific">Tautonia sociabilis</name>
    <dbReference type="NCBI Taxonomy" id="2080755"/>
    <lineage>
        <taxon>Bacteria</taxon>
        <taxon>Pseudomonadati</taxon>
        <taxon>Planctomycetota</taxon>
        <taxon>Planctomycetia</taxon>
        <taxon>Isosphaerales</taxon>
        <taxon>Isosphaeraceae</taxon>
        <taxon>Tautonia</taxon>
    </lineage>
</organism>
<accession>A0A432MI95</accession>
<dbReference type="InterPro" id="IPR036237">
    <property type="entry name" value="Xyl_isomerase-like_sf"/>
</dbReference>
<dbReference type="InterPro" id="IPR050312">
    <property type="entry name" value="IolE/XylAMocC-like"/>
</dbReference>
<evidence type="ECO:0000313" key="2">
    <source>
        <dbReference type="EMBL" id="RUL86925.1"/>
    </source>
</evidence>
<dbReference type="Gene3D" id="3.20.20.150">
    <property type="entry name" value="Divalent-metal-dependent TIM barrel enzymes"/>
    <property type="match status" value="1"/>
</dbReference>
<dbReference type="GO" id="GO:0016853">
    <property type="term" value="F:isomerase activity"/>
    <property type="evidence" value="ECO:0007669"/>
    <property type="project" value="UniProtKB-KW"/>
</dbReference>
<reference evidence="2 3" key="1">
    <citation type="submission" date="2018-12" db="EMBL/GenBank/DDBJ databases">
        <authorList>
            <person name="Toschakov S.V."/>
        </authorList>
    </citation>
    <scope>NUCLEOTIDE SEQUENCE [LARGE SCALE GENOMIC DNA]</scope>
    <source>
        <strain evidence="2 3">GM2012</strain>
    </source>
</reference>
<dbReference type="OrthoDB" id="245429at2"/>
<dbReference type="Proteomes" id="UP000280296">
    <property type="component" value="Unassembled WGS sequence"/>
</dbReference>
<comment type="caution">
    <text evidence="2">The sequence shown here is derived from an EMBL/GenBank/DDBJ whole genome shotgun (WGS) entry which is preliminary data.</text>
</comment>
<sequence length="255" mass="28570">MLRLGTVTYNIAKDWDLDTIFETLPKLGFEGVELRTTHAHGVEVDLTEKQREEVHRRFDDSPLVLVGLGSAFEYHSSDPAEVRRNIEGTKEYIRLAHDVGAPGVKVRPNGIPDGADPAATFRQIGDALIEVGEFGEGFGVEIRVEVHGSQTAEFPAFATIMRHANHPNVTVCWNSNPTDLIDGSIEPAFRMVGDRIGMVHINELHSGYPYKTLFRLLQQSGYEGFTLAEIQGNPDPERLLRYYRALWEELQPDEG</sequence>
<name>A0A432MI95_9BACT</name>
<feature type="domain" description="Xylose isomerase-like TIM barrel" evidence="1">
    <location>
        <begin position="25"/>
        <end position="238"/>
    </location>
</feature>
<reference evidence="2 3" key="2">
    <citation type="submission" date="2019-01" db="EMBL/GenBank/DDBJ databases">
        <title>Tautonia sociabilis, a novel thermotolerant planctomycete of Isosphaeraceae family, isolated from a 4000 m deep subterranean habitat.</title>
        <authorList>
            <person name="Kovaleva O.L."/>
            <person name="Elcheninov A.G."/>
            <person name="Van Heerden E."/>
            <person name="Toshchakov S.V."/>
            <person name="Novikov A."/>
            <person name="Bonch-Osmolovskaya E.A."/>
            <person name="Kublanov I.V."/>
        </authorList>
    </citation>
    <scope>NUCLEOTIDE SEQUENCE [LARGE SCALE GENOMIC DNA]</scope>
    <source>
        <strain evidence="2 3">GM2012</strain>
    </source>
</reference>
<dbReference type="AlphaFoldDB" id="A0A432MI95"/>
<gene>
    <name evidence="2" type="ORF">TsocGM_14875</name>
</gene>
<protein>
    <submittedName>
        <fullName evidence="2">Sugar phosphate isomerase/epimerase</fullName>
    </submittedName>
</protein>
<proteinExistence type="predicted"/>
<dbReference type="RefSeq" id="WP_126726260.1">
    <property type="nucleotide sequence ID" value="NZ_RYZH01000028.1"/>
</dbReference>
<keyword evidence="3" id="KW-1185">Reference proteome</keyword>
<evidence type="ECO:0000259" key="1">
    <source>
        <dbReference type="Pfam" id="PF01261"/>
    </source>
</evidence>
<dbReference type="PANTHER" id="PTHR12110">
    <property type="entry name" value="HYDROXYPYRUVATE ISOMERASE"/>
    <property type="match status" value="1"/>
</dbReference>
<dbReference type="EMBL" id="RYZH01000028">
    <property type="protein sequence ID" value="RUL86925.1"/>
    <property type="molecule type" value="Genomic_DNA"/>
</dbReference>
<evidence type="ECO:0000313" key="3">
    <source>
        <dbReference type="Proteomes" id="UP000280296"/>
    </source>
</evidence>
<keyword evidence="2" id="KW-0413">Isomerase</keyword>
<dbReference type="SUPFAM" id="SSF51658">
    <property type="entry name" value="Xylose isomerase-like"/>
    <property type="match status" value="1"/>
</dbReference>
<dbReference type="InterPro" id="IPR013022">
    <property type="entry name" value="Xyl_isomerase-like_TIM-brl"/>
</dbReference>